<keyword evidence="1" id="KW-0813">Transport</keyword>
<comment type="caution">
    <text evidence="2">The sequence shown here is derived from an EMBL/GenBank/DDBJ whole genome shotgun (WGS) entry which is preliminary data.</text>
</comment>
<dbReference type="Proteomes" id="UP001163846">
    <property type="component" value="Unassembled WGS sequence"/>
</dbReference>
<comment type="similarity">
    <text evidence="1">Belongs to the NUP family.</text>
</comment>
<sequence>MFSSEAKIWYNIPEFNVLERNITVPGFSPLFPDAHCTQDGSICQVVTGEAEINAASTMSALAFSSLFDLTTTYFLIAGIAGVNPKVATIGDVTFARYAVQVALQYEFDAREIPVSFNTGYVPQGATAPDQYPTSIYGTEVFEVNTALRTLAVAFAKNATLNDTEATQEMRNLYGTNSAFGPGGSSGPSVRECDTATSDVYFSGTLLSEAFENTTTLFTNGTGVYCTTQQEDNATLEVLMRATLANLTDFSRIIIMRTASDFDRPYDGESAADNLFGDTPGYHPAVKNIYLAGVRVVEGIVTGWGETFEKGVKADNYIGDILGSLGGVPDFGPGTSSE</sequence>
<dbReference type="PIRSF" id="PIRSF013171">
    <property type="entry name" value="Pur_nuclsid_perm"/>
    <property type="match status" value="1"/>
</dbReference>
<name>A0AA38P9R7_9AGAR</name>
<evidence type="ECO:0000313" key="2">
    <source>
        <dbReference type="EMBL" id="KAJ3838929.1"/>
    </source>
</evidence>
<protein>
    <submittedName>
        <fullName evidence="2">Purine nucleoside permease</fullName>
    </submittedName>
</protein>
<dbReference type="PANTHER" id="PTHR38643">
    <property type="entry name" value="PURINE NUCLEOSIDE PERMEASE C285.05-RELATED"/>
    <property type="match status" value="1"/>
</dbReference>
<accession>A0AA38P9R7</accession>
<dbReference type="Gene3D" id="3.40.50.1580">
    <property type="entry name" value="Nucleoside phosphorylase domain"/>
    <property type="match status" value="1"/>
</dbReference>
<dbReference type="InterPro" id="IPR035994">
    <property type="entry name" value="Nucleoside_phosphorylase_sf"/>
</dbReference>
<reference evidence="2" key="1">
    <citation type="submission" date="2022-08" db="EMBL/GenBank/DDBJ databases">
        <authorList>
            <consortium name="DOE Joint Genome Institute"/>
            <person name="Min B."/>
            <person name="Riley R."/>
            <person name="Sierra-Patev S."/>
            <person name="Naranjo-Ortiz M."/>
            <person name="Looney B."/>
            <person name="Konkel Z."/>
            <person name="Slot J.C."/>
            <person name="Sakamoto Y."/>
            <person name="Steenwyk J.L."/>
            <person name="Rokas A."/>
            <person name="Carro J."/>
            <person name="Camarero S."/>
            <person name="Ferreira P."/>
            <person name="Molpeceres G."/>
            <person name="Ruiz-Duenas F.J."/>
            <person name="Serrano A."/>
            <person name="Henrissat B."/>
            <person name="Drula E."/>
            <person name="Hughes K.W."/>
            <person name="Mata J.L."/>
            <person name="Ishikawa N.K."/>
            <person name="Vargas-Isla R."/>
            <person name="Ushijima S."/>
            <person name="Smith C.A."/>
            <person name="Ahrendt S."/>
            <person name="Andreopoulos W."/>
            <person name="He G."/>
            <person name="Labutti K."/>
            <person name="Lipzen A."/>
            <person name="Ng V."/>
            <person name="Sandor L."/>
            <person name="Barry K."/>
            <person name="Martinez A.T."/>
            <person name="Xiao Y."/>
            <person name="Gibbons J.G."/>
            <person name="Terashima K."/>
            <person name="Hibbett D.S."/>
            <person name="Grigoriev I.V."/>
        </authorList>
    </citation>
    <scope>NUCLEOTIDE SEQUENCE</scope>
    <source>
        <strain evidence="2">TFB9207</strain>
    </source>
</reference>
<dbReference type="PANTHER" id="PTHR38643:SF1">
    <property type="entry name" value="PURINE NUCLEOSIDE PERMEASE C285.05-RELATED"/>
    <property type="match status" value="1"/>
</dbReference>
<evidence type="ECO:0000256" key="1">
    <source>
        <dbReference type="PIRNR" id="PIRNR013171"/>
    </source>
</evidence>
<gene>
    <name evidence="2" type="ORF">F5878DRAFT_651822</name>
</gene>
<dbReference type="GO" id="GO:0003824">
    <property type="term" value="F:catalytic activity"/>
    <property type="evidence" value="ECO:0007669"/>
    <property type="project" value="InterPro"/>
</dbReference>
<comment type="function">
    <text evidence="1">Nucleoside permease that transports adenosine and guanosine.</text>
</comment>
<dbReference type="GO" id="GO:0009116">
    <property type="term" value="P:nucleoside metabolic process"/>
    <property type="evidence" value="ECO:0007669"/>
    <property type="project" value="InterPro"/>
</dbReference>
<dbReference type="EMBL" id="MU806156">
    <property type="protein sequence ID" value="KAJ3838929.1"/>
    <property type="molecule type" value="Genomic_DNA"/>
</dbReference>
<evidence type="ECO:0000313" key="3">
    <source>
        <dbReference type="Proteomes" id="UP001163846"/>
    </source>
</evidence>
<dbReference type="Pfam" id="PF06516">
    <property type="entry name" value="NUP"/>
    <property type="match status" value="1"/>
</dbReference>
<dbReference type="AlphaFoldDB" id="A0AA38P9R7"/>
<proteinExistence type="inferred from homology"/>
<dbReference type="GO" id="GO:0005783">
    <property type="term" value="C:endoplasmic reticulum"/>
    <property type="evidence" value="ECO:0007669"/>
    <property type="project" value="TreeGrafter"/>
</dbReference>
<organism evidence="2 3">
    <name type="scientific">Lentinula raphanica</name>
    <dbReference type="NCBI Taxonomy" id="153919"/>
    <lineage>
        <taxon>Eukaryota</taxon>
        <taxon>Fungi</taxon>
        <taxon>Dikarya</taxon>
        <taxon>Basidiomycota</taxon>
        <taxon>Agaricomycotina</taxon>
        <taxon>Agaricomycetes</taxon>
        <taxon>Agaricomycetidae</taxon>
        <taxon>Agaricales</taxon>
        <taxon>Marasmiineae</taxon>
        <taxon>Omphalotaceae</taxon>
        <taxon>Lentinula</taxon>
    </lineage>
</organism>
<dbReference type="GO" id="GO:0055085">
    <property type="term" value="P:transmembrane transport"/>
    <property type="evidence" value="ECO:0007669"/>
    <property type="project" value="InterPro"/>
</dbReference>
<keyword evidence="3" id="KW-1185">Reference proteome</keyword>
<dbReference type="InterPro" id="IPR009486">
    <property type="entry name" value="Pur_nuclsid_perm"/>
</dbReference>